<dbReference type="Proteomes" id="UP000006502">
    <property type="component" value="Chromosome"/>
</dbReference>
<feature type="region of interest" description="Disordered" evidence="1">
    <location>
        <begin position="329"/>
        <end position="353"/>
    </location>
</feature>
<evidence type="ECO:0000256" key="1">
    <source>
        <dbReference type="SAM" id="MobiDB-lite"/>
    </source>
</evidence>
<feature type="compositionally biased region" description="Low complexity" evidence="1">
    <location>
        <begin position="332"/>
        <end position="342"/>
    </location>
</feature>
<accession>I7CK07</accession>
<evidence type="ECO:0000313" key="3">
    <source>
        <dbReference type="Proteomes" id="UP000006502"/>
    </source>
</evidence>
<sequence>MNFLDWISHFKELTLLGALTVPLAGLMLLSKAQFDWSTPKGFFTQIRLYIRNANSGGGSSPAAAASTQGLNNGRMNYLIQKASSEITPSSSESEPALIAEIPLTKLGRSDYYRFCLPEKSSLKNTESAQVQQQTTSAGAAQGSQSCSLKWFTYHKEDKENKEAIDYLLKLVVKFLQLQHAINMMYLFHTGDRTQSAQVSQSSDSPNLNDLMKVCEQSASSSKENLKNLLLSSNPNRKCYLPPHIAEITLDLSSDAPQTTSAAAASEEKQTSNNQITVDRIRKSSLKGTISYGLFDYWAEYKKVKLKDQGNSESIVLEFPLPLTYTLEEEESSSLGTSSTSPTQTNENKVSMSKLWRKLNDQDLKLEDFNPKRTQQAAQKR</sequence>
<dbReference type="AlphaFoldDB" id="I7CK07"/>
<dbReference type="PATRIC" id="fig|1212765.3.peg.718"/>
<dbReference type="KEGG" id="mhl:MHLP_03170"/>
<name>I7CK07_MYCHA</name>
<reference evidence="2 3" key="1">
    <citation type="journal article" date="2012" name="J. Bacteriol.">
        <title>Genome Sequence of "Candidatus Mycoplasma haemolamae" Strain Purdue, a Red Blood Cell Pathogen of Alpacas (Vicugna pacos) and Llamas (Lama glama).</title>
        <authorList>
            <person name="Guimaraes A.M."/>
            <person name="Toth B."/>
            <person name="Santos A.P."/>
            <person name="do Nascimento N.C."/>
            <person name="Kritchevsky J.E."/>
            <person name="Messick J.B."/>
        </authorList>
    </citation>
    <scope>NUCLEOTIDE SEQUENCE [LARGE SCALE GENOMIC DNA]</scope>
    <source>
        <strain evidence="2 3">Purdue</strain>
    </source>
</reference>
<evidence type="ECO:0000313" key="2">
    <source>
        <dbReference type="EMBL" id="AFO52214.1"/>
    </source>
</evidence>
<dbReference type="STRING" id="1212765.MHLP_03170"/>
<protein>
    <submittedName>
        <fullName evidence="2">Uncharacterized protein</fullName>
    </submittedName>
</protein>
<dbReference type="HOGENOM" id="CLU_061550_0_0_14"/>
<gene>
    <name evidence="2" type="ordered locus">MHLP_03170</name>
</gene>
<keyword evidence="3" id="KW-1185">Reference proteome</keyword>
<dbReference type="EMBL" id="CP003731">
    <property type="protein sequence ID" value="AFO52214.1"/>
    <property type="molecule type" value="Genomic_DNA"/>
</dbReference>
<proteinExistence type="predicted"/>
<reference evidence="3" key="2">
    <citation type="submission" date="2012-07" db="EMBL/GenBank/DDBJ databases">
        <title>Complete genome sequence of 'Candidatus Mycoplasma haemolamae'.</title>
        <authorList>
            <person name="Guimaraes A.M.S."/>
            <person name="Toth B."/>
            <person name="Santos A.P."/>
            <person name="Nascimento N.C."/>
            <person name="Sojka J.E."/>
            <person name="Messick J.B."/>
        </authorList>
    </citation>
    <scope>NUCLEOTIDE SEQUENCE [LARGE SCALE GENOMIC DNA]</scope>
    <source>
        <strain evidence="3">Purdue</strain>
    </source>
</reference>
<organism evidence="2 3">
    <name type="scientific">Mycoplasma haematolamae (strain Purdue)</name>
    <dbReference type="NCBI Taxonomy" id="1212765"/>
    <lineage>
        <taxon>Bacteria</taxon>
        <taxon>Bacillati</taxon>
        <taxon>Mycoplasmatota</taxon>
        <taxon>Mollicutes</taxon>
        <taxon>Mycoplasmataceae</taxon>
        <taxon>Mycoplasma</taxon>
    </lineage>
</organism>